<feature type="domain" description="PB1" evidence="2">
    <location>
        <begin position="29"/>
        <end position="118"/>
    </location>
</feature>
<evidence type="ECO:0000259" key="2">
    <source>
        <dbReference type="SMART" id="SM00666"/>
    </source>
</evidence>
<dbReference type="InterPro" id="IPR053198">
    <property type="entry name" value="Gynoecium_Dev_Regulator"/>
</dbReference>
<organism evidence="3 4">
    <name type="scientific">Hibiscus sabdariffa</name>
    <name type="common">roselle</name>
    <dbReference type="NCBI Taxonomy" id="183260"/>
    <lineage>
        <taxon>Eukaryota</taxon>
        <taxon>Viridiplantae</taxon>
        <taxon>Streptophyta</taxon>
        <taxon>Embryophyta</taxon>
        <taxon>Tracheophyta</taxon>
        <taxon>Spermatophyta</taxon>
        <taxon>Magnoliopsida</taxon>
        <taxon>eudicotyledons</taxon>
        <taxon>Gunneridae</taxon>
        <taxon>Pentapetalae</taxon>
        <taxon>rosids</taxon>
        <taxon>malvids</taxon>
        <taxon>Malvales</taxon>
        <taxon>Malvaceae</taxon>
        <taxon>Malvoideae</taxon>
        <taxon>Hibiscus</taxon>
    </lineage>
</organism>
<feature type="compositionally biased region" description="Low complexity" evidence="1">
    <location>
        <begin position="130"/>
        <end position="142"/>
    </location>
</feature>
<protein>
    <recommendedName>
        <fullName evidence="2">PB1 domain-containing protein</fullName>
    </recommendedName>
</protein>
<dbReference type="PANTHER" id="PTHR31066">
    <property type="entry name" value="OS05G0427100 PROTEIN-RELATED"/>
    <property type="match status" value="1"/>
</dbReference>
<dbReference type="EMBL" id="JBBPBN010000002">
    <property type="protein sequence ID" value="KAK9045073.1"/>
    <property type="molecule type" value="Genomic_DNA"/>
</dbReference>
<feature type="region of interest" description="Disordered" evidence="1">
    <location>
        <begin position="119"/>
        <end position="142"/>
    </location>
</feature>
<name>A0ABR2U5Q7_9ROSI</name>
<accession>A0ABR2U5Q7</accession>
<evidence type="ECO:0000313" key="3">
    <source>
        <dbReference type="EMBL" id="KAK9045073.1"/>
    </source>
</evidence>
<dbReference type="Pfam" id="PF00564">
    <property type="entry name" value="PB1"/>
    <property type="match status" value="1"/>
</dbReference>
<evidence type="ECO:0000313" key="4">
    <source>
        <dbReference type="Proteomes" id="UP001396334"/>
    </source>
</evidence>
<dbReference type="SMART" id="SM00666">
    <property type="entry name" value="PB1"/>
    <property type="match status" value="1"/>
</dbReference>
<reference evidence="3 4" key="1">
    <citation type="journal article" date="2024" name="G3 (Bethesda)">
        <title>Genome assembly of Hibiscus sabdariffa L. provides insights into metabolisms of medicinal natural products.</title>
        <authorList>
            <person name="Kim T."/>
        </authorList>
    </citation>
    <scope>NUCLEOTIDE SEQUENCE [LARGE SCALE GENOMIC DNA]</scope>
    <source>
        <strain evidence="3">TK-2024</strain>
        <tissue evidence="3">Old leaves</tissue>
    </source>
</reference>
<dbReference type="CDD" id="cd06410">
    <property type="entry name" value="PB1_UP2"/>
    <property type="match status" value="1"/>
</dbReference>
<evidence type="ECO:0000256" key="1">
    <source>
        <dbReference type="SAM" id="MobiDB-lite"/>
    </source>
</evidence>
<keyword evidence="4" id="KW-1185">Reference proteome</keyword>
<gene>
    <name evidence="3" type="ORF">V6N11_058963</name>
</gene>
<dbReference type="Gene3D" id="3.10.20.90">
    <property type="entry name" value="Phosphatidylinositol 3-kinase Catalytic Subunit, Chain A, domain 1"/>
    <property type="match status" value="1"/>
</dbReference>
<dbReference type="InterPro" id="IPR000270">
    <property type="entry name" value="PB1_dom"/>
</dbReference>
<dbReference type="PANTHER" id="PTHR31066:SF66">
    <property type="entry name" value="PB1 DOMAIN-CONTAINING PROTEIN"/>
    <property type="match status" value="1"/>
</dbReference>
<dbReference type="Proteomes" id="UP001396334">
    <property type="component" value="Unassembled WGS sequence"/>
</dbReference>
<proteinExistence type="predicted"/>
<comment type="caution">
    <text evidence="3">The sequence shown here is derived from an EMBL/GenBank/DDBJ whole genome shotgun (WGS) entry which is preliminary data.</text>
</comment>
<dbReference type="SUPFAM" id="SSF54277">
    <property type="entry name" value="CAD &amp; PB1 domains"/>
    <property type="match status" value="1"/>
</dbReference>
<sequence>MVSQTQSTNNTSATVKFLCSYGGLILPRSSDGKLRYVGGLTRVLSLDRSISFTELMVKLVEFCGFSVTLRCQLPNGDLDSLISIKSDEDLTNIFDVYDEAALISKSAPSKIRAILSPPKSLKQVSPPPSNTSSVNLSSSKSSGYCSPVKARLRRPNFYPTPSMGYPVRGCYCHSCYLQHHHVLCSEFRFWLRTSSVMWVWSVVASRMVRLERMDNGMRIGSRAHRVIERTSVCDTMAERL</sequence>